<proteinExistence type="predicted"/>
<feature type="compositionally biased region" description="Polar residues" evidence="1">
    <location>
        <begin position="63"/>
        <end position="74"/>
    </location>
</feature>
<feature type="compositionally biased region" description="Basic residues" evidence="1">
    <location>
        <begin position="47"/>
        <end position="56"/>
    </location>
</feature>
<dbReference type="EMBL" id="RDQH01000328">
    <property type="protein sequence ID" value="RXI05427.1"/>
    <property type="molecule type" value="Genomic_DNA"/>
</dbReference>
<dbReference type="AlphaFoldDB" id="A0A498KDK4"/>
<name>A0A498KDK4_MALDO</name>
<evidence type="ECO:0000256" key="1">
    <source>
        <dbReference type="SAM" id="MobiDB-lite"/>
    </source>
</evidence>
<accession>A0A498KDK4</accession>
<gene>
    <name evidence="2" type="ORF">DVH24_006684</name>
</gene>
<organism evidence="2 3">
    <name type="scientific">Malus domestica</name>
    <name type="common">Apple</name>
    <name type="synonym">Pyrus malus</name>
    <dbReference type="NCBI Taxonomy" id="3750"/>
    <lineage>
        <taxon>Eukaryota</taxon>
        <taxon>Viridiplantae</taxon>
        <taxon>Streptophyta</taxon>
        <taxon>Embryophyta</taxon>
        <taxon>Tracheophyta</taxon>
        <taxon>Spermatophyta</taxon>
        <taxon>Magnoliopsida</taxon>
        <taxon>eudicotyledons</taxon>
        <taxon>Gunneridae</taxon>
        <taxon>Pentapetalae</taxon>
        <taxon>rosids</taxon>
        <taxon>fabids</taxon>
        <taxon>Rosales</taxon>
        <taxon>Rosaceae</taxon>
        <taxon>Amygdaloideae</taxon>
        <taxon>Maleae</taxon>
        <taxon>Malus</taxon>
    </lineage>
</organism>
<protein>
    <submittedName>
        <fullName evidence="2">Uncharacterized protein</fullName>
    </submittedName>
</protein>
<dbReference type="Proteomes" id="UP000290289">
    <property type="component" value="Chromosome 2"/>
</dbReference>
<reference evidence="2 3" key="1">
    <citation type="submission" date="2018-10" db="EMBL/GenBank/DDBJ databases">
        <title>A high-quality apple genome assembly.</title>
        <authorList>
            <person name="Hu J."/>
        </authorList>
    </citation>
    <scope>NUCLEOTIDE SEQUENCE [LARGE SCALE GENOMIC DNA]</scope>
    <source>
        <strain evidence="3">cv. HFTH1</strain>
        <tissue evidence="2">Young leaf</tissue>
    </source>
</reference>
<feature type="region of interest" description="Disordered" evidence="1">
    <location>
        <begin position="42"/>
        <end position="80"/>
    </location>
</feature>
<sequence length="80" mass="8966">MFNPIGTIGGKPHLSTFSGSRKDYNCKTSLVNRRINHCLQASSPRLHQTRPPHSGRARPQLPSHLTTDATTMWSRQLEEG</sequence>
<keyword evidence="3" id="KW-1185">Reference proteome</keyword>
<evidence type="ECO:0000313" key="3">
    <source>
        <dbReference type="Proteomes" id="UP000290289"/>
    </source>
</evidence>
<comment type="caution">
    <text evidence="2">The sequence shown here is derived from an EMBL/GenBank/DDBJ whole genome shotgun (WGS) entry which is preliminary data.</text>
</comment>
<evidence type="ECO:0000313" key="2">
    <source>
        <dbReference type="EMBL" id="RXI05427.1"/>
    </source>
</evidence>